<dbReference type="GO" id="GO:0046872">
    <property type="term" value="F:metal ion binding"/>
    <property type="evidence" value="ECO:0007669"/>
    <property type="project" value="UniProtKB-KW"/>
</dbReference>
<keyword evidence="5 10" id="KW-0808">Transferase</keyword>
<comment type="cofactor">
    <cofactor evidence="2">
        <name>Mg(2+)</name>
        <dbReference type="ChEBI" id="CHEBI:18420"/>
    </cofactor>
</comment>
<dbReference type="Proteomes" id="UP001273136">
    <property type="component" value="Unassembled WGS sequence"/>
</dbReference>
<dbReference type="SUPFAM" id="SSF51717">
    <property type="entry name" value="Dihydropteroate synthetase-like"/>
    <property type="match status" value="1"/>
</dbReference>
<evidence type="ECO:0000256" key="2">
    <source>
        <dbReference type="ARBA" id="ARBA00001946"/>
    </source>
</evidence>
<keyword evidence="7" id="KW-0460">Magnesium</keyword>
<keyword evidence="11" id="KW-1185">Reference proteome</keyword>
<reference evidence="10" key="1">
    <citation type="submission" date="2023-06" db="EMBL/GenBank/DDBJ databases">
        <title>Genome sequence of Methancorpusculaceae sp. Ag1.</title>
        <authorList>
            <person name="Protasov E."/>
            <person name="Platt K."/>
            <person name="Poehlein A."/>
            <person name="Daniel R."/>
            <person name="Brune A."/>
        </authorList>
    </citation>
    <scope>NUCLEOTIDE SEQUENCE</scope>
    <source>
        <strain evidence="10">Ag1</strain>
    </source>
</reference>
<accession>A0AAE4MDH6</accession>
<evidence type="ECO:0000256" key="7">
    <source>
        <dbReference type="ARBA" id="ARBA00022842"/>
    </source>
</evidence>
<dbReference type="InterPro" id="IPR000489">
    <property type="entry name" value="Pterin-binding_dom"/>
</dbReference>
<dbReference type="GO" id="GO:0046656">
    <property type="term" value="P:folic acid biosynthetic process"/>
    <property type="evidence" value="ECO:0007669"/>
    <property type="project" value="UniProtKB-KW"/>
</dbReference>
<dbReference type="NCBIfam" id="TIGR01496">
    <property type="entry name" value="DHPS"/>
    <property type="match status" value="1"/>
</dbReference>
<evidence type="ECO:0000313" key="10">
    <source>
        <dbReference type="EMBL" id="MDV0442141.1"/>
    </source>
</evidence>
<dbReference type="Pfam" id="PF00809">
    <property type="entry name" value="Pterin_bind"/>
    <property type="match status" value="1"/>
</dbReference>
<dbReference type="GO" id="GO:0046654">
    <property type="term" value="P:tetrahydrofolate biosynthetic process"/>
    <property type="evidence" value="ECO:0007669"/>
    <property type="project" value="TreeGrafter"/>
</dbReference>
<evidence type="ECO:0000313" key="11">
    <source>
        <dbReference type="Proteomes" id="UP001273136"/>
    </source>
</evidence>
<dbReference type="PANTHER" id="PTHR20941:SF1">
    <property type="entry name" value="FOLIC ACID SYNTHESIS PROTEIN FOL1"/>
    <property type="match status" value="1"/>
</dbReference>
<dbReference type="EMBL" id="JAWDKA010000007">
    <property type="protein sequence ID" value="MDV0442141.1"/>
    <property type="molecule type" value="Genomic_DNA"/>
</dbReference>
<keyword evidence="8" id="KW-0289">Folate biosynthesis</keyword>
<dbReference type="InterPro" id="IPR045031">
    <property type="entry name" value="DHP_synth-like"/>
</dbReference>
<protein>
    <recommendedName>
        <fullName evidence="4">dihydropteroate synthase</fullName>
        <ecNumber evidence="4">2.5.1.15</ecNumber>
    </recommendedName>
</protein>
<evidence type="ECO:0000256" key="8">
    <source>
        <dbReference type="ARBA" id="ARBA00022909"/>
    </source>
</evidence>
<evidence type="ECO:0000256" key="1">
    <source>
        <dbReference type="ARBA" id="ARBA00000012"/>
    </source>
</evidence>
<name>A0AAE4MDH6_9EURY</name>
<dbReference type="EC" id="2.5.1.15" evidence="4"/>
<organism evidence="10 11">
    <name type="scientific">Methanorbis furvi</name>
    <dbReference type="NCBI Taxonomy" id="3028299"/>
    <lineage>
        <taxon>Archaea</taxon>
        <taxon>Methanobacteriati</taxon>
        <taxon>Methanobacteriota</taxon>
        <taxon>Stenosarchaea group</taxon>
        <taxon>Methanomicrobia</taxon>
        <taxon>Methanomicrobiales</taxon>
        <taxon>Methanocorpusculaceae</taxon>
        <taxon>Methanorbis</taxon>
    </lineage>
</organism>
<comment type="caution">
    <text evidence="10">The sequence shown here is derived from an EMBL/GenBank/DDBJ whole genome shotgun (WGS) entry which is preliminary data.</text>
</comment>
<comment type="pathway">
    <text evidence="3">Cofactor biosynthesis; tetrahydrofolate biosynthesis; 7,8-dihydrofolate from 2-amino-4-hydroxy-6-hydroxymethyl-7,8-dihydropteridine diphosphate and 4-aminobenzoate: step 1/2.</text>
</comment>
<dbReference type="PROSITE" id="PS50972">
    <property type="entry name" value="PTERIN_BINDING"/>
    <property type="match status" value="1"/>
</dbReference>
<evidence type="ECO:0000256" key="6">
    <source>
        <dbReference type="ARBA" id="ARBA00022723"/>
    </source>
</evidence>
<evidence type="ECO:0000259" key="9">
    <source>
        <dbReference type="PROSITE" id="PS50972"/>
    </source>
</evidence>
<dbReference type="Gene3D" id="3.20.20.20">
    <property type="entry name" value="Dihydropteroate synthase-like"/>
    <property type="match status" value="1"/>
</dbReference>
<feature type="domain" description="Pterin-binding" evidence="9">
    <location>
        <begin position="16"/>
        <end position="260"/>
    </location>
</feature>
<proteinExistence type="predicted"/>
<keyword evidence="6" id="KW-0479">Metal-binding</keyword>
<dbReference type="InterPro" id="IPR006390">
    <property type="entry name" value="DHP_synth_dom"/>
</dbReference>
<comment type="catalytic activity">
    <reaction evidence="1">
        <text>(7,8-dihydropterin-6-yl)methyl diphosphate + 4-aminobenzoate = 7,8-dihydropteroate + diphosphate</text>
        <dbReference type="Rhea" id="RHEA:19949"/>
        <dbReference type="ChEBI" id="CHEBI:17836"/>
        <dbReference type="ChEBI" id="CHEBI:17839"/>
        <dbReference type="ChEBI" id="CHEBI:33019"/>
        <dbReference type="ChEBI" id="CHEBI:72950"/>
        <dbReference type="EC" id="2.5.1.15"/>
    </reaction>
</comment>
<evidence type="ECO:0000256" key="4">
    <source>
        <dbReference type="ARBA" id="ARBA00012458"/>
    </source>
</evidence>
<evidence type="ECO:0000256" key="5">
    <source>
        <dbReference type="ARBA" id="ARBA00022679"/>
    </source>
</evidence>
<dbReference type="RefSeq" id="WP_338094547.1">
    <property type="nucleotide sequence ID" value="NZ_JAWDKA010000007.1"/>
</dbReference>
<sequence length="272" mass="29423">MVVNVKGVTIGSGSSPKIMGVLNISPESFFSDSFTPCDRIVTRALDLLQEGADVIDLGARSTALSAPPLSVSEERERVVAALRELRGCGAVLSLDTMHPEVLDAALRYDIAAINDINGLGNPLYAKIAADSGLPVIAMAAGNRPGDPVDFSETFSALRLVCERAERFGICDLILDPGVGKWVEERSFDADWELCRRFSLLQEFDRPLLAAVSRKAFIGDTVGKPAGERLYGTLGVLFFLLEQGADVVRVHDVAAVRDVVSVFEQLMRSVKRE</sequence>
<dbReference type="AlphaFoldDB" id="A0AAE4MDH6"/>
<evidence type="ECO:0000256" key="3">
    <source>
        <dbReference type="ARBA" id="ARBA00004763"/>
    </source>
</evidence>
<dbReference type="InterPro" id="IPR011005">
    <property type="entry name" value="Dihydropteroate_synth-like_sf"/>
</dbReference>
<dbReference type="GO" id="GO:0004156">
    <property type="term" value="F:dihydropteroate synthase activity"/>
    <property type="evidence" value="ECO:0007669"/>
    <property type="project" value="UniProtKB-EC"/>
</dbReference>
<gene>
    <name evidence="10" type="primary">folP</name>
    <name evidence="10" type="ORF">McpAg1_13680</name>
</gene>
<dbReference type="PANTHER" id="PTHR20941">
    <property type="entry name" value="FOLATE SYNTHESIS PROTEINS"/>
    <property type="match status" value="1"/>
</dbReference>